<sequence>VLSKQAHHHHHEGWSLPGVPAEIDDLAGNIDYNIFKEQREKIK</sequence>
<dbReference type="EMBL" id="AB434762">
    <property type="protein sequence ID" value="BAI45245.1"/>
    <property type="molecule type" value="Genomic_DNA"/>
</dbReference>
<protein>
    <submittedName>
        <fullName evidence="1">Gonad-stimulating substance</fullName>
    </submittedName>
</protein>
<organism evidence="1">
    <name type="scientific">Stichopus japonicus</name>
    <name type="common">Sea cucumber</name>
    <dbReference type="NCBI Taxonomy" id="307972"/>
    <lineage>
        <taxon>Eukaryota</taxon>
        <taxon>Metazoa</taxon>
        <taxon>Echinodermata</taxon>
        <taxon>Eleutherozoa</taxon>
        <taxon>Echinozoa</taxon>
        <taxon>Holothuroidea</taxon>
        <taxon>Aspidochirotacea</taxon>
        <taxon>Aspidochirotida</taxon>
        <taxon>Stichopodidae</taxon>
        <taxon>Apostichopus</taxon>
    </lineage>
</organism>
<name>D0FY62_STIJA</name>
<evidence type="ECO:0000313" key="1">
    <source>
        <dbReference type="EMBL" id="BAI45245.1"/>
    </source>
</evidence>
<gene>
    <name evidence="1" type="primary">Sj-gss</name>
</gene>
<feature type="non-terminal residue" evidence="1">
    <location>
        <position position="1"/>
    </location>
</feature>
<reference evidence="1" key="1">
    <citation type="journal article" date="2009" name="Int. J. Dev. Biol.">
        <title>Gonad-stimulating substance-like molecule from the radial nerve of the sea cucumber.</title>
        <authorList>
            <person name="Katow H."/>
            <person name="Katow T."/>
            <person name="Moriyama A."/>
        </authorList>
    </citation>
    <scope>NUCLEOTIDE SEQUENCE</scope>
</reference>
<proteinExistence type="predicted"/>
<dbReference type="AlphaFoldDB" id="D0FY62"/>
<accession>D0FY62</accession>